<dbReference type="CTD" id="100149692"/>
<keyword evidence="4" id="KW-0519">Myristate</keyword>
<gene>
    <name evidence="10" type="primary">rftn1a</name>
</gene>
<feature type="compositionally biased region" description="Polar residues" evidence="8">
    <location>
        <begin position="217"/>
        <end position="228"/>
    </location>
</feature>
<evidence type="ECO:0000256" key="4">
    <source>
        <dbReference type="ARBA" id="ARBA00022707"/>
    </source>
</evidence>
<feature type="compositionally biased region" description="Basic and acidic residues" evidence="8">
    <location>
        <begin position="261"/>
        <end position="270"/>
    </location>
</feature>
<evidence type="ECO:0000256" key="3">
    <source>
        <dbReference type="ARBA" id="ARBA00022475"/>
    </source>
</evidence>
<evidence type="ECO:0000256" key="5">
    <source>
        <dbReference type="ARBA" id="ARBA00023136"/>
    </source>
</evidence>
<reference evidence="10" key="1">
    <citation type="submission" date="2025-08" db="UniProtKB">
        <authorList>
            <consortium name="RefSeq"/>
        </authorList>
    </citation>
    <scope>IDENTIFICATION</scope>
</reference>
<comment type="subcellular location">
    <subcellularLocation>
        <location evidence="1">Cell membrane</location>
        <topology evidence="1">Lipid-anchor</topology>
    </subcellularLocation>
</comment>
<dbReference type="FunCoup" id="A0A6J2WME9">
    <property type="interactions" value="405"/>
</dbReference>
<organism evidence="9 10">
    <name type="scientific">Chanos chanos</name>
    <name type="common">Milkfish</name>
    <name type="synonym">Mugil chanos</name>
    <dbReference type="NCBI Taxonomy" id="29144"/>
    <lineage>
        <taxon>Eukaryota</taxon>
        <taxon>Metazoa</taxon>
        <taxon>Chordata</taxon>
        <taxon>Craniata</taxon>
        <taxon>Vertebrata</taxon>
        <taxon>Euteleostomi</taxon>
        <taxon>Actinopterygii</taxon>
        <taxon>Neopterygii</taxon>
        <taxon>Teleostei</taxon>
        <taxon>Ostariophysi</taxon>
        <taxon>Gonorynchiformes</taxon>
        <taxon>Chanidae</taxon>
        <taxon>Chanos</taxon>
    </lineage>
</organism>
<dbReference type="OrthoDB" id="9942562at2759"/>
<evidence type="ECO:0000313" key="10">
    <source>
        <dbReference type="RefSeq" id="XP_030644491.1"/>
    </source>
</evidence>
<feature type="compositionally biased region" description="Basic and acidic residues" evidence="8">
    <location>
        <begin position="229"/>
        <end position="240"/>
    </location>
</feature>
<dbReference type="RefSeq" id="XP_030644491.1">
    <property type="nucleotide sequence ID" value="XM_030788631.1"/>
</dbReference>
<dbReference type="InParanoid" id="A0A6J2WME9"/>
<dbReference type="PANTHER" id="PTHR17601">
    <property type="entry name" value="RAFTLIN-RELATED"/>
    <property type="match status" value="1"/>
</dbReference>
<evidence type="ECO:0000256" key="7">
    <source>
        <dbReference type="ARBA" id="ARBA00023288"/>
    </source>
</evidence>
<keyword evidence="7" id="KW-0449">Lipoprotein</keyword>
<evidence type="ECO:0000313" key="9">
    <source>
        <dbReference type="Proteomes" id="UP000504632"/>
    </source>
</evidence>
<keyword evidence="3" id="KW-1003">Cell membrane</keyword>
<keyword evidence="9" id="KW-1185">Reference proteome</keyword>
<evidence type="ECO:0000256" key="8">
    <source>
        <dbReference type="SAM" id="MobiDB-lite"/>
    </source>
</evidence>
<dbReference type="PANTHER" id="PTHR17601:SF7">
    <property type="entry name" value="RAFTLIN ISOFORM X1"/>
    <property type="match status" value="1"/>
</dbReference>
<dbReference type="InterPro" id="IPR028169">
    <property type="entry name" value="Raftlin"/>
</dbReference>
<protein>
    <submittedName>
        <fullName evidence="10">Raftlin</fullName>
    </submittedName>
</protein>
<feature type="compositionally biased region" description="Polar residues" evidence="8">
    <location>
        <begin position="241"/>
        <end position="260"/>
    </location>
</feature>
<sequence length="598" mass="67183">MGCKLPKLRHSAEAPGKIYSTLHRTQVETEVDVAYTYHFLDFLLGKEEVPVSSVLYLSSVRELPVQVCELYEQGFILAAVHPFVHCAGPASTSLQRQLHRAVLIREIRSSAENGVLNRTSPRLQTDVCFSGNQLPDPDVIQGYIKKVQDLADQGVLFLGFLKQPGSGPFFGGRWDSEELSSLHSSPSSLHQQSTNLLLSPACEQNQGRQKDPHHKNLPNTDKPQTTELKTQEIPKEDHQVQDQLNNQNSEKQSPESTQSSDHQDLVHSKNTEYSLTPARVRPELLLSESDHVQDSIMSIANPKTQEPNHTSRVHSPDKPEHWARTIHPVHHVQLFALYNQTMGPSGPYRFYSLRIPLQVEREAGLVTTVDAHWLDHLTKHFRNGAQLIDGYFNMGDDTEASITEGVFIFQKDSKDDIPPTVYDAIVVEQWTTIDGVSVKTDYIPLLQSLAPYGWRLMCVLPTPVIKSNSDGSLTTKQILFLQRPVLPRKRRDLTKLHLRMRNKRNIYSGEQAESETVRNTTPPATIEREMRKIESGVGTAEFLLSGVGTAEFLLSGVGTAEDSITQISQGYEDTERCGEQQEELRLIFSEQPLFSGVC</sequence>
<dbReference type="Proteomes" id="UP000504632">
    <property type="component" value="Chromosome 12"/>
</dbReference>
<accession>A0A6J2WME9</accession>
<dbReference type="GO" id="GO:0005886">
    <property type="term" value="C:plasma membrane"/>
    <property type="evidence" value="ECO:0007669"/>
    <property type="project" value="UniProtKB-SubCell"/>
</dbReference>
<evidence type="ECO:0000256" key="1">
    <source>
        <dbReference type="ARBA" id="ARBA00004193"/>
    </source>
</evidence>
<proteinExistence type="inferred from homology"/>
<name>A0A6J2WME9_CHACN</name>
<comment type="similarity">
    <text evidence="2">Belongs to the raftlin family.</text>
</comment>
<feature type="region of interest" description="Disordered" evidence="8">
    <location>
        <begin position="203"/>
        <end position="277"/>
    </location>
</feature>
<dbReference type="GeneID" id="115824914"/>
<keyword evidence="5" id="KW-0472">Membrane</keyword>
<dbReference type="Pfam" id="PF15250">
    <property type="entry name" value="Raftlin"/>
    <property type="match status" value="1"/>
</dbReference>
<dbReference type="AlphaFoldDB" id="A0A6J2WME9"/>
<evidence type="ECO:0000256" key="6">
    <source>
        <dbReference type="ARBA" id="ARBA00023139"/>
    </source>
</evidence>
<evidence type="ECO:0000256" key="2">
    <source>
        <dbReference type="ARBA" id="ARBA00006390"/>
    </source>
</evidence>
<keyword evidence="6" id="KW-0564">Palmitate</keyword>